<organism evidence="12 13">
    <name type="scientific">Dryococelus australis</name>
    <dbReference type="NCBI Taxonomy" id="614101"/>
    <lineage>
        <taxon>Eukaryota</taxon>
        <taxon>Metazoa</taxon>
        <taxon>Ecdysozoa</taxon>
        <taxon>Arthropoda</taxon>
        <taxon>Hexapoda</taxon>
        <taxon>Insecta</taxon>
        <taxon>Pterygota</taxon>
        <taxon>Neoptera</taxon>
        <taxon>Polyneoptera</taxon>
        <taxon>Phasmatodea</taxon>
        <taxon>Verophasmatodea</taxon>
        <taxon>Anareolatae</taxon>
        <taxon>Phasmatidae</taxon>
        <taxon>Eurycanthinae</taxon>
        <taxon>Dryococelus</taxon>
    </lineage>
</organism>
<keyword evidence="2" id="KW-0479">Metal-binding</keyword>
<evidence type="ECO:0000256" key="7">
    <source>
        <dbReference type="ARBA" id="ARBA00022918"/>
    </source>
</evidence>
<feature type="domain" description="Integrase catalytic" evidence="11">
    <location>
        <begin position="1"/>
        <end position="129"/>
    </location>
</feature>
<dbReference type="InterPro" id="IPR001584">
    <property type="entry name" value="Integrase_cat-core"/>
</dbReference>
<keyword evidence="1" id="KW-0540">Nuclease</keyword>
<dbReference type="SUPFAM" id="SSF53098">
    <property type="entry name" value="Ribonuclease H-like"/>
    <property type="match status" value="1"/>
</dbReference>
<dbReference type="Pfam" id="PF25597">
    <property type="entry name" value="SH3_retrovirus"/>
    <property type="match status" value="1"/>
</dbReference>
<dbReference type="PANTHER" id="PTHR42648">
    <property type="entry name" value="TRANSPOSASE, PUTATIVE-RELATED"/>
    <property type="match status" value="1"/>
</dbReference>
<keyword evidence="6" id="KW-0229">DNA integration</keyword>
<dbReference type="Proteomes" id="UP001159363">
    <property type="component" value="Chromosome 7"/>
</dbReference>
<evidence type="ECO:0000256" key="10">
    <source>
        <dbReference type="SAM" id="MobiDB-lite"/>
    </source>
</evidence>
<keyword evidence="8" id="KW-0548">Nucleotidyltransferase</keyword>
<evidence type="ECO:0000256" key="9">
    <source>
        <dbReference type="ARBA" id="ARBA00023172"/>
    </source>
</evidence>
<feature type="region of interest" description="Disordered" evidence="10">
    <location>
        <begin position="205"/>
        <end position="224"/>
    </location>
</feature>
<dbReference type="InterPro" id="IPR036397">
    <property type="entry name" value="RNaseH_sf"/>
</dbReference>
<keyword evidence="8" id="KW-0808">Transferase</keyword>
<accession>A0ABQ9GWW8</accession>
<evidence type="ECO:0000256" key="5">
    <source>
        <dbReference type="ARBA" id="ARBA00022842"/>
    </source>
</evidence>
<evidence type="ECO:0000256" key="4">
    <source>
        <dbReference type="ARBA" id="ARBA00022801"/>
    </source>
</evidence>
<dbReference type="PROSITE" id="PS50994">
    <property type="entry name" value="INTEGRASE"/>
    <property type="match status" value="1"/>
</dbReference>
<dbReference type="EMBL" id="JARBHB010000008">
    <property type="protein sequence ID" value="KAJ8876503.1"/>
    <property type="molecule type" value="Genomic_DNA"/>
</dbReference>
<keyword evidence="13" id="KW-1185">Reference proteome</keyword>
<dbReference type="PANTHER" id="PTHR42648:SF11">
    <property type="entry name" value="TRANSPOSON TY4-P GAG-POL POLYPROTEIN"/>
    <property type="match status" value="1"/>
</dbReference>
<keyword evidence="3" id="KW-0255">Endonuclease</keyword>
<evidence type="ECO:0000259" key="11">
    <source>
        <dbReference type="PROSITE" id="PS50994"/>
    </source>
</evidence>
<gene>
    <name evidence="12" type="ORF">PR048_020948</name>
</gene>
<dbReference type="InterPro" id="IPR039537">
    <property type="entry name" value="Retrotran_Ty1/copia-like"/>
</dbReference>
<keyword evidence="5" id="KW-0460">Magnesium</keyword>
<protein>
    <recommendedName>
        <fullName evidence="11">Integrase catalytic domain-containing protein</fullName>
    </recommendedName>
</protein>
<evidence type="ECO:0000313" key="12">
    <source>
        <dbReference type="EMBL" id="KAJ8876503.1"/>
    </source>
</evidence>
<keyword evidence="8" id="KW-0239">DNA-directed DNA polymerase</keyword>
<evidence type="ECO:0000256" key="2">
    <source>
        <dbReference type="ARBA" id="ARBA00022723"/>
    </source>
</evidence>
<evidence type="ECO:0000256" key="6">
    <source>
        <dbReference type="ARBA" id="ARBA00022908"/>
    </source>
</evidence>
<name>A0ABQ9GWW8_9NEOP</name>
<evidence type="ECO:0000256" key="3">
    <source>
        <dbReference type="ARBA" id="ARBA00022759"/>
    </source>
</evidence>
<evidence type="ECO:0000256" key="1">
    <source>
        <dbReference type="ARBA" id="ARBA00022722"/>
    </source>
</evidence>
<comment type="caution">
    <text evidence="12">The sequence shown here is derived from an EMBL/GenBank/DDBJ whole genome shotgun (WGS) entry which is preliminary data.</text>
</comment>
<keyword evidence="7" id="KW-0695">RNA-directed DNA polymerase</keyword>
<dbReference type="Gene3D" id="3.30.420.10">
    <property type="entry name" value="Ribonuclease H-like superfamily/Ribonuclease H"/>
    <property type="match status" value="1"/>
</dbReference>
<proteinExistence type="predicted"/>
<evidence type="ECO:0000313" key="13">
    <source>
        <dbReference type="Proteomes" id="UP001159363"/>
    </source>
</evidence>
<dbReference type="CDD" id="cd09272">
    <property type="entry name" value="RNase_HI_RT_Ty1"/>
    <property type="match status" value="1"/>
</dbReference>
<reference evidence="12 13" key="1">
    <citation type="submission" date="2023-02" db="EMBL/GenBank/DDBJ databases">
        <title>LHISI_Scaffold_Assembly.</title>
        <authorList>
            <person name="Stuart O.P."/>
            <person name="Cleave R."/>
            <person name="Magrath M.J.L."/>
            <person name="Mikheyev A.S."/>
        </authorList>
    </citation>
    <scope>NUCLEOTIDE SEQUENCE [LARGE SCALE GENOMIC DNA]</scope>
    <source>
        <strain evidence="12">Daus_M_001</strain>
        <tissue evidence="12">Leg muscle</tissue>
    </source>
</reference>
<dbReference type="InterPro" id="IPR057670">
    <property type="entry name" value="SH3_retrovirus"/>
</dbReference>
<evidence type="ECO:0000256" key="8">
    <source>
        <dbReference type="ARBA" id="ARBA00022932"/>
    </source>
</evidence>
<keyword evidence="4" id="KW-0378">Hydrolase</keyword>
<dbReference type="InterPro" id="IPR012337">
    <property type="entry name" value="RNaseH-like_sf"/>
</dbReference>
<keyword evidence="9" id="KW-0233">DNA recombination</keyword>
<sequence length="476" mass="53948">MLSLLKSKDEVLHYIKLYEAMVSARFSQNICNFRCDNGGTFVNQGVRDFFAEKGIQYELTFSRVPEQNGVDESMNQSILDKAQCTFLGSNLGKTFWLKAALTAVYLINRSPNSALPEGKLPAELWYCRKPDLTQLRVFGCLAYAHKVKCERSSKLDSHSRKCFMLGYCDNGYRLWCTDLKIVIVASSVKLDKRYWDHEWQETSQTKSLEESREDTDSGGEQESFRGFEELPVDEEYKGCRVKKAPEYIKDYVVSGLKKGSRGKVVKEGDSLAVVLMVDDVNLSMSATSFYEGLPMNVEELRDRTDKNNWFKAIDEEPNYDVTKECIVNAKHHRELVGSLMYACLTTRPDICAAVNFYSQFQTDANEMQCVGLNRVLRYLKGTLDLGLWIKGISDGPLLGHADADFANRSERKSVTGYIFEMYGDAVCWQLTSNKTVALSSTESEFVALASATVELLWLMQLFTYLGIELCNPINCV</sequence>